<dbReference type="GO" id="GO:0003723">
    <property type="term" value="F:RNA binding"/>
    <property type="evidence" value="ECO:0007669"/>
    <property type="project" value="TreeGrafter"/>
</dbReference>
<dbReference type="PANTHER" id="PTHR10335:SF23">
    <property type="entry name" value="OB FOLD-CONTAINING PROTEIN, NUCLEIC ACID BINDING"/>
    <property type="match status" value="1"/>
</dbReference>
<dbReference type="InParanoid" id="A0A1Y2GV05"/>
<dbReference type="RefSeq" id="XP_021883872.1">
    <property type="nucleotide sequence ID" value="XM_022029855.1"/>
</dbReference>
<accession>A0A1Y2GV05</accession>
<sequence length="704" mass="79486">MQSTQTTIQSVTSNTFTPSVTIAASSNNSSNDLITTTTTSSSLFDHPCVVFAKDWLRHGRPETTRLTKVHVFDFDQTLFRSSLPNPALWDASFIGHLISWNTCGPGWWQHPGTLDLGPEAEASSYDGWWNEELIVEVEKSIKDEECLTILLTGRNTLIYKERLIQIVQSKRLEFDLIAMKPCTAARLEPRQDFKNSNAGSSRNDNRNNKCTNIMNHKIGKRKHAKTSEVYLKVHTFNVKQEFLYNVLYEYPTIQHMRIWDDRAGQIQKFRVAGQQWQRKGLLKEVEVIEVNISHRYMDPEWEKKLVYTMVDAHNQQADIEAKGGAFWVSGVGIMPKSRFQELEDEGIWNPIETYIPQKRAHITIESVVQYTGVQFEEGIQSILKRSALQTPREPLEEKMNELKNQSESEIKKSVAWIPLPKALQGQDTSRWDIPTEFHVTLCLGAAVPEFQEVIGGLGATVLVEIEAVGELEGKLWALKVRGLEDRDMTDQTEMTESTAEITATEDGERKQSITGDGTNMKATMATKVTIIAPNGEIYSTFKSFFSALYSTMDPSTMRYGRVVSRKGTTPHITMAMDRFRGMRPSMSNKVTEWESIHPTSTRRIILVGTIAQKRLLGIKLQRLGHLAAVPRPEVSIAEIVKVHAVEKSIDLPGRDLGQIIKQVQHEMVRLSIENKTVNIGLITALVHSTFDMALGNNISATAKK</sequence>
<evidence type="ECO:0000313" key="4">
    <source>
        <dbReference type="Proteomes" id="UP000193648"/>
    </source>
</evidence>
<evidence type="ECO:0000313" key="3">
    <source>
        <dbReference type="EMBL" id="ORZ24891.1"/>
    </source>
</evidence>
<dbReference type="PANTHER" id="PTHR10335">
    <property type="entry name" value="RRNA 2-O-METHYLTRANSFERASE FIBRILLARIN"/>
    <property type="match status" value="1"/>
</dbReference>
<dbReference type="GO" id="GO:0031428">
    <property type="term" value="C:box C/D methylation guide snoRNP complex"/>
    <property type="evidence" value="ECO:0007669"/>
    <property type="project" value="TreeGrafter"/>
</dbReference>
<feature type="region of interest" description="Disordered" evidence="1">
    <location>
        <begin position="489"/>
        <end position="517"/>
    </location>
</feature>
<evidence type="ECO:0000259" key="2">
    <source>
        <dbReference type="Pfam" id="PF10307"/>
    </source>
</evidence>
<name>A0A1Y2GV05_9FUNG</name>
<dbReference type="InterPro" id="IPR018812">
    <property type="entry name" value="SAK_HAD"/>
</dbReference>
<reference evidence="3 4" key="1">
    <citation type="submission" date="2016-07" db="EMBL/GenBank/DDBJ databases">
        <title>Pervasive Adenine N6-methylation of Active Genes in Fungi.</title>
        <authorList>
            <consortium name="DOE Joint Genome Institute"/>
            <person name="Mondo S.J."/>
            <person name="Dannebaum R.O."/>
            <person name="Kuo R.C."/>
            <person name="Labutti K."/>
            <person name="Haridas S."/>
            <person name="Kuo A."/>
            <person name="Salamov A."/>
            <person name="Ahrendt S.R."/>
            <person name="Lipzen A."/>
            <person name="Sullivan W."/>
            <person name="Andreopoulos W.B."/>
            <person name="Clum A."/>
            <person name="Lindquist E."/>
            <person name="Daum C."/>
            <person name="Ramamoorthy G.K."/>
            <person name="Gryganskyi A."/>
            <person name="Culley D."/>
            <person name="Magnuson J.K."/>
            <person name="James T.Y."/>
            <person name="O'Malley M.A."/>
            <person name="Stajich J.E."/>
            <person name="Spatafora J.W."/>
            <person name="Visel A."/>
            <person name="Grigoriev I.V."/>
        </authorList>
    </citation>
    <scope>NUCLEOTIDE SEQUENCE [LARGE SCALE GENOMIC DNA]</scope>
    <source>
        <strain evidence="3 4">NRRL 3116</strain>
    </source>
</reference>
<protein>
    <recommendedName>
        <fullName evidence="2">Swiss Army Knife RNA repair protein HAD domain-containing protein</fullName>
    </recommendedName>
</protein>
<dbReference type="Proteomes" id="UP000193648">
    <property type="component" value="Unassembled WGS sequence"/>
</dbReference>
<feature type="compositionally biased region" description="Polar residues" evidence="1">
    <location>
        <begin position="194"/>
        <end position="210"/>
    </location>
</feature>
<dbReference type="EMBL" id="MCFF01000008">
    <property type="protein sequence ID" value="ORZ24891.1"/>
    <property type="molecule type" value="Genomic_DNA"/>
</dbReference>
<feature type="compositionally biased region" description="Polar residues" evidence="1">
    <location>
        <begin position="491"/>
        <end position="501"/>
    </location>
</feature>
<comment type="caution">
    <text evidence="3">The sequence shown here is derived from an EMBL/GenBank/DDBJ whole genome shotgun (WGS) entry which is preliminary data.</text>
</comment>
<organism evidence="3 4">
    <name type="scientific">Lobosporangium transversale</name>
    <dbReference type="NCBI Taxonomy" id="64571"/>
    <lineage>
        <taxon>Eukaryota</taxon>
        <taxon>Fungi</taxon>
        <taxon>Fungi incertae sedis</taxon>
        <taxon>Mucoromycota</taxon>
        <taxon>Mortierellomycotina</taxon>
        <taxon>Mortierellomycetes</taxon>
        <taxon>Mortierellales</taxon>
        <taxon>Mortierellaceae</taxon>
        <taxon>Lobosporangium</taxon>
    </lineage>
</organism>
<dbReference type="OrthoDB" id="5596992at2759"/>
<proteinExistence type="predicted"/>
<dbReference type="Pfam" id="PF10307">
    <property type="entry name" value="HAD_SAK_1"/>
    <property type="match status" value="1"/>
</dbReference>
<dbReference type="GO" id="GO:0008649">
    <property type="term" value="F:rRNA methyltransferase activity"/>
    <property type="evidence" value="ECO:0007669"/>
    <property type="project" value="TreeGrafter"/>
</dbReference>
<dbReference type="AlphaFoldDB" id="A0A1Y2GV05"/>
<dbReference type="GO" id="GO:1990259">
    <property type="term" value="F:histone H2AQ104 methyltransferase activity"/>
    <property type="evidence" value="ECO:0007669"/>
    <property type="project" value="TreeGrafter"/>
</dbReference>
<feature type="region of interest" description="Disordered" evidence="1">
    <location>
        <begin position="190"/>
        <end position="210"/>
    </location>
</feature>
<gene>
    <name evidence="3" type="ORF">BCR41DRAFT_420141</name>
</gene>
<feature type="domain" description="Swiss Army Knife RNA repair protein HAD" evidence="2">
    <location>
        <begin position="82"/>
        <end position="315"/>
    </location>
</feature>
<evidence type="ECO:0000256" key="1">
    <source>
        <dbReference type="SAM" id="MobiDB-lite"/>
    </source>
</evidence>
<dbReference type="GeneID" id="33571698"/>
<dbReference type="GO" id="GO:0032040">
    <property type="term" value="C:small-subunit processome"/>
    <property type="evidence" value="ECO:0007669"/>
    <property type="project" value="TreeGrafter"/>
</dbReference>
<keyword evidence="4" id="KW-1185">Reference proteome</keyword>
<dbReference type="GO" id="GO:0000494">
    <property type="term" value="P:box C/D sno(s)RNA 3'-end processing"/>
    <property type="evidence" value="ECO:0007669"/>
    <property type="project" value="TreeGrafter"/>
</dbReference>